<keyword evidence="1" id="KW-0812">Transmembrane</keyword>
<evidence type="ECO:0000259" key="2">
    <source>
        <dbReference type="Pfam" id="PF14285"/>
    </source>
</evidence>
<keyword evidence="1" id="KW-0472">Membrane</keyword>
<sequence>MIIVKKDEFDQWFEQAFDEAAKHHSVTPDPTASWNRLEQQLAKRKNRFHRLRIFSLVAASFLLGAVIFGSPTVTQAVTPFFASIKNLDQDMISFIFGSKERGAVEAKTSAPIEEIVEEIVEENPTNIGADVPGDTPKEEVLHAWEDMKGRLAFNPIRVEYVPEDYKLSEIRIYAPDQHSLANEAMAVYFNSDKQRLIIKFTKLTGNEVLTSPHYKEGGTFEEIQVHNLNAYLFINKNKKASLEYMDAGVHISINGELEKDEIIKLAEHIK</sequence>
<feature type="transmembrane region" description="Helical" evidence="1">
    <location>
        <begin position="53"/>
        <end position="73"/>
    </location>
</feature>
<evidence type="ECO:0000313" key="3">
    <source>
        <dbReference type="EMBL" id="SMG36383.1"/>
    </source>
</evidence>
<dbReference type="InterPro" id="IPR025377">
    <property type="entry name" value="DUF4367"/>
</dbReference>
<dbReference type="EMBL" id="FXAZ01000002">
    <property type="protein sequence ID" value="SMG36383.1"/>
    <property type="molecule type" value="Genomic_DNA"/>
</dbReference>
<evidence type="ECO:0000313" key="4">
    <source>
        <dbReference type="Proteomes" id="UP000193834"/>
    </source>
</evidence>
<proteinExistence type="predicted"/>
<protein>
    <recommendedName>
        <fullName evidence="2">DUF4367 domain-containing protein</fullName>
    </recommendedName>
</protein>
<name>A0A1X7K6F7_9BACL</name>
<reference evidence="3 4" key="1">
    <citation type="submission" date="2017-04" db="EMBL/GenBank/DDBJ databases">
        <authorList>
            <person name="Afonso C.L."/>
            <person name="Miller P.J."/>
            <person name="Scott M.A."/>
            <person name="Spackman E."/>
            <person name="Goraichik I."/>
            <person name="Dimitrov K.M."/>
            <person name="Suarez D.L."/>
            <person name="Swayne D.E."/>
        </authorList>
    </citation>
    <scope>NUCLEOTIDE SEQUENCE [LARGE SCALE GENOMIC DNA]</scope>
    <source>
        <strain evidence="3 4">11</strain>
    </source>
</reference>
<keyword evidence="1" id="KW-1133">Transmembrane helix</keyword>
<dbReference type="Pfam" id="PF14285">
    <property type="entry name" value="DUF4367"/>
    <property type="match status" value="1"/>
</dbReference>
<accession>A0A1X7K6F7</accession>
<feature type="domain" description="DUF4367" evidence="2">
    <location>
        <begin position="156"/>
        <end position="269"/>
    </location>
</feature>
<keyword evidence="4" id="KW-1185">Reference proteome</keyword>
<dbReference type="Proteomes" id="UP000193834">
    <property type="component" value="Unassembled WGS sequence"/>
</dbReference>
<dbReference type="STRING" id="1852522.SAMN06295960_2106"/>
<gene>
    <name evidence="3" type="ORF">SAMN06295960_2106</name>
</gene>
<organism evidence="3 4">
    <name type="scientific">Paenibacillus aquistagni</name>
    <dbReference type="NCBI Taxonomy" id="1852522"/>
    <lineage>
        <taxon>Bacteria</taxon>
        <taxon>Bacillati</taxon>
        <taxon>Bacillota</taxon>
        <taxon>Bacilli</taxon>
        <taxon>Bacillales</taxon>
        <taxon>Paenibacillaceae</taxon>
        <taxon>Paenibacillus</taxon>
    </lineage>
</organism>
<dbReference type="AlphaFoldDB" id="A0A1X7K6F7"/>
<evidence type="ECO:0000256" key="1">
    <source>
        <dbReference type="SAM" id="Phobius"/>
    </source>
</evidence>